<evidence type="ECO:0007829" key="5">
    <source>
        <dbReference type="PeptideAtlas" id="Q400L6"/>
    </source>
</evidence>
<sequence length="143" mass="15684">MSQDPTISNFLNGKPIIAPVGPSSLLTRLQSFLPQMEEANRNMPENASADAFHIENVEDDSSDDSDSNSESISEEVPVTTDEKSTASSTQRIEIDLDVFKEMNSAVDDRDVGIQNVEALPEAFQSKGEDSKPEITKKPLIEEL</sequence>
<evidence type="ECO:0000256" key="1">
    <source>
        <dbReference type="SAM" id="MobiDB-lite"/>
    </source>
</evidence>
<dbReference type="HOGENOM" id="CLU_150853_0_0_1"/>
<keyword evidence="5" id="KW-1267">Proteomics identification</keyword>
<dbReference type="UCSC" id="H06H21.11">
    <property type="organism name" value="c. elegans"/>
</dbReference>
<reference evidence="2 3" key="1">
    <citation type="journal article" date="1998" name="Science">
        <title>Genome sequence of the nematode C. elegans: a platform for investigating biology.</title>
        <authorList>
            <consortium name="The C. elegans sequencing consortium"/>
            <person name="Sulson J.E."/>
            <person name="Waterston R."/>
        </authorList>
    </citation>
    <scope>NUCLEOTIDE SEQUENCE [LARGE SCALE GENOMIC DNA]</scope>
    <source>
        <strain evidence="2 3">Bristol N2</strain>
    </source>
</reference>
<dbReference type="SMR" id="Q400L6"/>
<accession>G4SLK8</accession>
<dbReference type="OrthoDB" id="1112980at2759"/>
<organism evidence="2 3">
    <name type="scientific">Caenorhabditis elegans</name>
    <dbReference type="NCBI Taxonomy" id="6239"/>
    <lineage>
        <taxon>Eukaryota</taxon>
        <taxon>Metazoa</taxon>
        <taxon>Ecdysozoa</taxon>
        <taxon>Nematoda</taxon>
        <taxon>Chromadorea</taxon>
        <taxon>Rhabditida</taxon>
        <taxon>Rhabditina</taxon>
        <taxon>Rhabditomorpha</taxon>
        <taxon>Rhabditoidea</taxon>
        <taxon>Rhabditidae</taxon>
        <taxon>Peloderinae</taxon>
        <taxon>Caenorhabditis</taxon>
    </lineage>
</organism>
<dbReference type="AGR" id="WB:WBGene00044483"/>
<dbReference type="Proteomes" id="UP000001940">
    <property type="component" value="Chromosome IV"/>
</dbReference>
<feature type="compositionally biased region" description="Acidic residues" evidence="1">
    <location>
        <begin position="57"/>
        <end position="67"/>
    </location>
</feature>
<dbReference type="Bgee" id="WBGene00044483">
    <property type="expression patterns" value="Expressed in embryo and 3 other cell types or tissues"/>
</dbReference>
<protein>
    <submittedName>
        <fullName evidence="2">Uncharacterized protein</fullName>
    </submittedName>
</protein>
<dbReference type="OMA" id="QANENMP"/>
<proteinExistence type="evidence at protein level"/>
<dbReference type="KEGG" id="cel:CELE_H06H21.11"/>
<dbReference type="PeptideAtlas" id="Q400L6"/>
<evidence type="ECO:0000313" key="3">
    <source>
        <dbReference type="Proteomes" id="UP000001940"/>
    </source>
</evidence>
<dbReference type="CTD" id="3896795"/>
<evidence type="ECO:0000313" key="4">
    <source>
        <dbReference type="WormBase" id="H06H21.11"/>
    </source>
</evidence>
<dbReference type="InParanoid" id="Q400L6"/>
<dbReference type="WormBase" id="H06H21.11">
    <property type="protein sequence ID" value="CE38837"/>
    <property type="gene ID" value="WBGene00044483"/>
</dbReference>
<name>Q400L6_CAEEL</name>
<dbReference type="EMBL" id="BX284604">
    <property type="protein sequence ID" value="CCD72227.1"/>
    <property type="molecule type" value="Genomic_DNA"/>
</dbReference>
<gene>
    <name evidence="2" type="ORF">CELE_H06H21.11</name>
    <name evidence="2 4" type="ORF">H06H21.11</name>
</gene>
<feature type="compositionally biased region" description="Basic and acidic residues" evidence="1">
    <location>
        <begin position="126"/>
        <end position="143"/>
    </location>
</feature>
<keyword evidence="3" id="KW-1185">Reference proteome</keyword>
<dbReference type="AlphaFoldDB" id="Q400L6"/>
<dbReference type="PaxDb" id="6239-H06H21.11"/>
<accession>Q400L6</accession>
<feature type="region of interest" description="Disordered" evidence="1">
    <location>
        <begin position="120"/>
        <end position="143"/>
    </location>
</feature>
<dbReference type="FunCoup" id="Q400L6">
    <property type="interactions" value="19"/>
</dbReference>
<feature type="region of interest" description="Disordered" evidence="1">
    <location>
        <begin position="36"/>
        <end position="91"/>
    </location>
</feature>
<dbReference type="eggNOG" id="ENOG502TI4J">
    <property type="taxonomic scope" value="Eukaryota"/>
</dbReference>
<dbReference type="RefSeq" id="NP_001033419.1">
    <property type="nucleotide sequence ID" value="NM_001038330.2"/>
</dbReference>
<evidence type="ECO:0000313" key="2">
    <source>
        <dbReference type="EMBL" id="CCD72227.1"/>
    </source>
</evidence>
<dbReference type="GeneID" id="3896795"/>